<evidence type="ECO:0000313" key="2">
    <source>
        <dbReference type="Proteomes" id="UP000312512"/>
    </source>
</evidence>
<dbReference type="EMBL" id="VDLX02000028">
    <property type="protein sequence ID" value="KAB8186860.1"/>
    <property type="molecule type" value="Genomic_DNA"/>
</dbReference>
<sequence length="120" mass="13843">MWGVPRSELLGRQTQATTEYFYDEDGLLVRSETTWEPRWLPEDVSWAQAWRRWVAGKCPGCGLQLADTTAMRDGEPVHSYHVPDPARCYGCDELLKDDKERAKKPTVRPEALLRHVEQVT</sequence>
<proteinExistence type="predicted"/>
<evidence type="ECO:0000313" key="1">
    <source>
        <dbReference type="EMBL" id="KAB8186860.1"/>
    </source>
</evidence>
<dbReference type="RefSeq" id="WP_139637524.1">
    <property type="nucleotide sequence ID" value="NZ_VDLX02000028.1"/>
</dbReference>
<accession>A0A5C4V640</accession>
<name>A0A5C4V640_9ACTN</name>
<protein>
    <submittedName>
        <fullName evidence="1">Uncharacterized protein</fullName>
    </submittedName>
</protein>
<dbReference type="AlphaFoldDB" id="A0A5C4V640"/>
<dbReference type="Proteomes" id="UP000312512">
    <property type="component" value="Unassembled WGS sequence"/>
</dbReference>
<keyword evidence="2" id="KW-1185">Reference proteome</keyword>
<dbReference type="OrthoDB" id="5196117at2"/>
<comment type="caution">
    <text evidence="1">The sequence shown here is derived from an EMBL/GenBank/DDBJ whole genome shotgun (WGS) entry which is preliminary data.</text>
</comment>
<organism evidence="1 2">
    <name type="scientific">Nonomuraea phyllanthi</name>
    <dbReference type="NCBI Taxonomy" id="2219224"/>
    <lineage>
        <taxon>Bacteria</taxon>
        <taxon>Bacillati</taxon>
        <taxon>Actinomycetota</taxon>
        <taxon>Actinomycetes</taxon>
        <taxon>Streptosporangiales</taxon>
        <taxon>Streptosporangiaceae</taxon>
        <taxon>Nonomuraea</taxon>
    </lineage>
</organism>
<reference evidence="1 2" key="1">
    <citation type="submission" date="2019-10" db="EMBL/GenBank/DDBJ databases">
        <title>Nonomuraea sp. nov., isolated from Phyllanthus amarus.</title>
        <authorList>
            <person name="Klykleung N."/>
            <person name="Tanasupawat S."/>
        </authorList>
    </citation>
    <scope>NUCLEOTIDE SEQUENCE [LARGE SCALE GENOMIC DNA]</scope>
    <source>
        <strain evidence="1 2">PA1-10</strain>
    </source>
</reference>
<gene>
    <name evidence="1" type="ORF">FH608_046055</name>
</gene>